<gene>
    <name evidence="8" type="ORF">PMH09_09355</name>
</gene>
<organism evidence="8 9">
    <name type="scientific">Roseofilum casamattae BLCC-M143</name>
    <dbReference type="NCBI Taxonomy" id="3022442"/>
    <lineage>
        <taxon>Bacteria</taxon>
        <taxon>Bacillati</taxon>
        <taxon>Cyanobacteriota</taxon>
        <taxon>Cyanophyceae</taxon>
        <taxon>Desertifilales</taxon>
        <taxon>Desertifilaceae</taxon>
        <taxon>Roseofilum</taxon>
        <taxon>Roseofilum casamattae</taxon>
    </lineage>
</organism>
<comment type="similarity">
    <text evidence="1">Belongs to the sigma-70 factor family. ECF subfamily.</text>
</comment>
<dbReference type="PANTHER" id="PTHR43133:SF51">
    <property type="entry name" value="RNA POLYMERASE SIGMA FACTOR"/>
    <property type="match status" value="1"/>
</dbReference>
<dbReference type="SUPFAM" id="SSF88946">
    <property type="entry name" value="Sigma2 domain of RNA polymerase sigma factors"/>
    <property type="match status" value="1"/>
</dbReference>
<evidence type="ECO:0000256" key="4">
    <source>
        <dbReference type="ARBA" id="ARBA00023163"/>
    </source>
</evidence>
<evidence type="ECO:0000259" key="7">
    <source>
        <dbReference type="Pfam" id="PF08281"/>
    </source>
</evidence>
<evidence type="ECO:0000313" key="9">
    <source>
        <dbReference type="Proteomes" id="UP001232992"/>
    </source>
</evidence>
<dbReference type="InterPro" id="IPR013325">
    <property type="entry name" value="RNA_pol_sigma_r2"/>
</dbReference>
<feature type="compositionally biased region" description="Basic and acidic residues" evidence="5">
    <location>
        <begin position="21"/>
        <end position="31"/>
    </location>
</feature>
<keyword evidence="4" id="KW-0804">Transcription</keyword>
<feature type="domain" description="RNA polymerase sigma-70 region 2" evidence="6">
    <location>
        <begin position="61"/>
        <end position="126"/>
    </location>
</feature>
<dbReference type="EMBL" id="JAQOSQ010000007">
    <property type="protein sequence ID" value="MDJ1183405.1"/>
    <property type="molecule type" value="Genomic_DNA"/>
</dbReference>
<dbReference type="PANTHER" id="PTHR43133">
    <property type="entry name" value="RNA POLYMERASE ECF-TYPE SIGMA FACTO"/>
    <property type="match status" value="1"/>
</dbReference>
<keyword evidence="9" id="KW-1185">Reference proteome</keyword>
<reference evidence="8 9" key="1">
    <citation type="submission" date="2023-01" db="EMBL/GenBank/DDBJ databases">
        <title>Novel diversity within Roseofilum (Cyanobacteria; Desertifilaceae) from marine benthic mats with descriptions of four novel species.</title>
        <authorList>
            <person name="Wang Y."/>
            <person name="Berthold D.E."/>
            <person name="Hu J."/>
            <person name="Lefler F.W."/>
            <person name="Laughinghouse H.D. IV."/>
        </authorList>
    </citation>
    <scope>NUCLEOTIDE SEQUENCE [LARGE SCALE GENOMIC DNA]</scope>
    <source>
        <strain evidence="8 9">BLCC-M143</strain>
    </source>
</reference>
<dbReference type="Gene3D" id="1.10.1740.10">
    <property type="match status" value="1"/>
</dbReference>
<dbReference type="Gene3D" id="1.10.10.10">
    <property type="entry name" value="Winged helix-like DNA-binding domain superfamily/Winged helix DNA-binding domain"/>
    <property type="match status" value="1"/>
</dbReference>
<evidence type="ECO:0000256" key="3">
    <source>
        <dbReference type="ARBA" id="ARBA00023082"/>
    </source>
</evidence>
<name>A0ABT7BW37_9CYAN</name>
<evidence type="ECO:0000259" key="6">
    <source>
        <dbReference type="Pfam" id="PF04542"/>
    </source>
</evidence>
<evidence type="ECO:0000256" key="1">
    <source>
        <dbReference type="ARBA" id="ARBA00010641"/>
    </source>
</evidence>
<keyword evidence="2" id="KW-0805">Transcription regulation</keyword>
<feature type="domain" description="RNA polymerase sigma factor 70 region 4 type 2" evidence="7">
    <location>
        <begin position="154"/>
        <end position="206"/>
    </location>
</feature>
<dbReference type="InterPro" id="IPR013249">
    <property type="entry name" value="RNA_pol_sigma70_r4_t2"/>
</dbReference>
<accession>A0ABT7BW37</accession>
<dbReference type="SUPFAM" id="SSF88659">
    <property type="entry name" value="Sigma3 and sigma4 domains of RNA polymerase sigma factors"/>
    <property type="match status" value="1"/>
</dbReference>
<dbReference type="Proteomes" id="UP001232992">
    <property type="component" value="Unassembled WGS sequence"/>
</dbReference>
<comment type="caution">
    <text evidence="8">The sequence shown here is derived from an EMBL/GenBank/DDBJ whole genome shotgun (WGS) entry which is preliminary data.</text>
</comment>
<dbReference type="InterPro" id="IPR014284">
    <property type="entry name" value="RNA_pol_sigma-70_dom"/>
</dbReference>
<dbReference type="Pfam" id="PF04542">
    <property type="entry name" value="Sigma70_r2"/>
    <property type="match status" value="1"/>
</dbReference>
<protein>
    <submittedName>
        <fullName evidence="8">Sigma-70 family RNA polymerase sigma factor</fullName>
    </submittedName>
</protein>
<evidence type="ECO:0000313" key="8">
    <source>
        <dbReference type="EMBL" id="MDJ1183405.1"/>
    </source>
</evidence>
<evidence type="ECO:0000256" key="5">
    <source>
        <dbReference type="SAM" id="MobiDB-lite"/>
    </source>
</evidence>
<feature type="region of interest" description="Disordered" evidence="5">
    <location>
        <begin position="21"/>
        <end position="41"/>
    </location>
</feature>
<dbReference type="NCBIfam" id="NF009171">
    <property type="entry name" value="PRK12518.1"/>
    <property type="match status" value="1"/>
</dbReference>
<dbReference type="InterPro" id="IPR039425">
    <property type="entry name" value="RNA_pol_sigma-70-like"/>
</dbReference>
<evidence type="ECO:0000256" key="2">
    <source>
        <dbReference type="ARBA" id="ARBA00023015"/>
    </source>
</evidence>
<dbReference type="InterPro" id="IPR007627">
    <property type="entry name" value="RNA_pol_sigma70_r2"/>
</dbReference>
<dbReference type="CDD" id="cd06171">
    <property type="entry name" value="Sigma70_r4"/>
    <property type="match status" value="1"/>
</dbReference>
<dbReference type="NCBIfam" id="TIGR02937">
    <property type="entry name" value="sigma70-ECF"/>
    <property type="match status" value="1"/>
</dbReference>
<dbReference type="InterPro" id="IPR036388">
    <property type="entry name" value="WH-like_DNA-bd_sf"/>
</dbReference>
<keyword evidence="3" id="KW-0731">Sigma factor</keyword>
<dbReference type="Pfam" id="PF08281">
    <property type="entry name" value="Sigma70_r4_2"/>
    <property type="match status" value="1"/>
</dbReference>
<dbReference type="InterPro" id="IPR013324">
    <property type="entry name" value="RNA_pol_sigma_r3/r4-like"/>
</dbReference>
<proteinExistence type="inferred from homology"/>
<sequence>MVSAQFPFPWSYARQNNDSQLRVDRSVRSQPDRTSVSESGLDDSELVQRSLKGDRHSFRLLYRRYHDRVRSTLYQLCGSSQLDDLVQEVFLRAWKGLPKFQKRSQFSTWLYRISCNVASDRRRKLAKQAPATAEVETNLAAGDRSELMELHYRDLVQRGLESLSWEHRAVLVLHDLEDLPQKEVAQILQVPVGTVKSRLFNGRAAMRKFLEAEGVQL</sequence>